<comment type="caution">
    <text evidence="7">The sequence shown here is derived from an EMBL/GenBank/DDBJ whole genome shotgun (WGS) entry which is preliminary data.</text>
</comment>
<dbReference type="Proteomes" id="UP001597383">
    <property type="component" value="Unassembled WGS sequence"/>
</dbReference>
<evidence type="ECO:0000256" key="4">
    <source>
        <dbReference type="RuleBase" id="RU003719"/>
    </source>
</evidence>
<keyword evidence="3" id="KW-0520">NAD</keyword>
<keyword evidence="2 4" id="KW-0560">Oxidoreductase</keyword>
<dbReference type="Pfam" id="PF00389">
    <property type="entry name" value="2-Hacid_dh"/>
    <property type="match status" value="1"/>
</dbReference>
<evidence type="ECO:0000256" key="3">
    <source>
        <dbReference type="ARBA" id="ARBA00023027"/>
    </source>
</evidence>
<proteinExistence type="inferred from homology"/>
<dbReference type="Pfam" id="PF02826">
    <property type="entry name" value="2-Hacid_dh_C"/>
    <property type="match status" value="1"/>
</dbReference>
<dbReference type="InterPro" id="IPR006140">
    <property type="entry name" value="D-isomer_DH_NAD-bd"/>
</dbReference>
<dbReference type="SUPFAM" id="SSF51735">
    <property type="entry name" value="NAD(P)-binding Rossmann-fold domains"/>
    <property type="match status" value="1"/>
</dbReference>
<feature type="domain" description="D-isomer specific 2-hydroxyacid dehydrogenase catalytic" evidence="5">
    <location>
        <begin position="5"/>
        <end position="304"/>
    </location>
</feature>
<evidence type="ECO:0000259" key="6">
    <source>
        <dbReference type="Pfam" id="PF02826"/>
    </source>
</evidence>
<evidence type="ECO:0000313" key="8">
    <source>
        <dbReference type="Proteomes" id="UP001597383"/>
    </source>
</evidence>
<evidence type="ECO:0000259" key="5">
    <source>
        <dbReference type="Pfam" id="PF00389"/>
    </source>
</evidence>
<accession>A0ABW4W4G3</accession>
<sequence length="317" mass="35965">MVIVFSAKMSTKHQEALREKYPNQTFNFCNGMIEAKDELSDADILVTYGEDLDEALIERARKLKWIMVLSAGMDRMPFEAIAKRGIIVTNVKGIHKVPMAEYAISMLLQVYRQADKIYEKQKAREWGRSVRMLEITGKTMVVLGTGAIGQEVARLAKAFQMKTYGVSRSGRTVAYFDETYQTLELKKILPEADFIVSVLPSTEETKYLLTDDHFKQMKNEAVFLNMGRGDLVKGSTIEKAIQDNEIAHAVLDVFEEEPLPKDHPLWNLENVTITPHLSGISPNYVPRALDIFAKNLDKYVVGQTDDLINYVDVTRGY</sequence>
<feature type="domain" description="D-isomer specific 2-hydroxyacid dehydrogenase NAD-binding" evidence="6">
    <location>
        <begin position="104"/>
        <end position="278"/>
    </location>
</feature>
<evidence type="ECO:0000313" key="7">
    <source>
        <dbReference type="EMBL" id="MFD2046432.1"/>
    </source>
</evidence>
<dbReference type="CDD" id="cd05300">
    <property type="entry name" value="2-Hacid_dh_1"/>
    <property type="match status" value="1"/>
</dbReference>
<dbReference type="EMBL" id="JBHUHQ010000037">
    <property type="protein sequence ID" value="MFD2046432.1"/>
    <property type="molecule type" value="Genomic_DNA"/>
</dbReference>
<keyword evidence="8" id="KW-1185">Reference proteome</keyword>
<dbReference type="RefSeq" id="WP_377558409.1">
    <property type="nucleotide sequence ID" value="NZ_JBHUHQ010000037.1"/>
</dbReference>
<dbReference type="InterPro" id="IPR006139">
    <property type="entry name" value="D-isomer_2_OHA_DH_cat_dom"/>
</dbReference>
<gene>
    <name evidence="7" type="ORF">ACFSJF_19355</name>
</gene>
<name>A0ABW4W4G3_9BACI</name>
<protein>
    <submittedName>
        <fullName evidence="7">D-2-hydroxyacid dehydrogenase</fullName>
    </submittedName>
</protein>
<dbReference type="PANTHER" id="PTHR43333">
    <property type="entry name" value="2-HACID_DH_C DOMAIN-CONTAINING PROTEIN"/>
    <property type="match status" value="1"/>
</dbReference>
<dbReference type="Gene3D" id="3.40.50.720">
    <property type="entry name" value="NAD(P)-binding Rossmann-like Domain"/>
    <property type="match status" value="2"/>
</dbReference>
<evidence type="ECO:0000256" key="2">
    <source>
        <dbReference type="ARBA" id="ARBA00023002"/>
    </source>
</evidence>
<dbReference type="InterPro" id="IPR036291">
    <property type="entry name" value="NAD(P)-bd_dom_sf"/>
</dbReference>
<comment type="similarity">
    <text evidence="1 4">Belongs to the D-isomer specific 2-hydroxyacid dehydrogenase family.</text>
</comment>
<dbReference type="SUPFAM" id="SSF52283">
    <property type="entry name" value="Formate/glycerate dehydrogenase catalytic domain-like"/>
    <property type="match status" value="1"/>
</dbReference>
<organism evidence="7 8">
    <name type="scientific">Ornithinibacillus salinisoli</name>
    <dbReference type="NCBI Taxonomy" id="1848459"/>
    <lineage>
        <taxon>Bacteria</taxon>
        <taxon>Bacillati</taxon>
        <taxon>Bacillota</taxon>
        <taxon>Bacilli</taxon>
        <taxon>Bacillales</taxon>
        <taxon>Bacillaceae</taxon>
        <taxon>Ornithinibacillus</taxon>
    </lineage>
</organism>
<reference evidence="8" key="1">
    <citation type="journal article" date="2019" name="Int. J. Syst. Evol. Microbiol.">
        <title>The Global Catalogue of Microorganisms (GCM) 10K type strain sequencing project: providing services to taxonomists for standard genome sequencing and annotation.</title>
        <authorList>
            <consortium name="The Broad Institute Genomics Platform"/>
            <consortium name="The Broad Institute Genome Sequencing Center for Infectious Disease"/>
            <person name="Wu L."/>
            <person name="Ma J."/>
        </authorList>
    </citation>
    <scope>NUCLEOTIDE SEQUENCE [LARGE SCALE GENOMIC DNA]</scope>
    <source>
        <strain evidence="8">R28</strain>
    </source>
</reference>
<evidence type="ECO:0000256" key="1">
    <source>
        <dbReference type="ARBA" id="ARBA00005854"/>
    </source>
</evidence>
<dbReference type="PANTHER" id="PTHR43333:SF1">
    <property type="entry name" value="D-ISOMER SPECIFIC 2-HYDROXYACID DEHYDROGENASE NAD-BINDING DOMAIN-CONTAINING PROTEIN"/>
    <property type="match status" value="1"/>
</dbReference>